<evidence type="ECO:0000313" key="10">
    <source>
        <dbReference type="EMBL" id="CCI17369.1"/>
    </source>
</evidence>
<organism evidence="10 11">
    <name type="scientific">Microcystis aeruginosa PCC 9807</name>
    <dbReference type="NCBI Taxonomy" id="1160283"/>
    <lineage>
        <taxon>Bacteria</taxon>
        <taxon>Bacillati</taxon>
        <taxon>Cyanobacteriota</taxon>
        <taxon>Cyanophyceae</taxon>
        <taxon>Oscillatoriophycideae</taxon>
        <taxon>Chroococcales</taxon>
        <taxon>Microcystaceae</taxon>
        <taxon>Microcystis</taxon>
    </lineage>
</organism>
<dbReference type="Pfam" id="PF07669">
    <property type="entry name" value="Eco57I"/>
    <property type="match status" value="1"/>
</dbReference>
<dbReference type="Pfam" id="PF25120">
    <property type="entry name" value="DUF7814"/>
    <property type="match status" value="1"/>
</dbReference>
<comment type="caution">
    <text evidence="10">The sequence shown here is derived from an EMBL/GenBank/DDBJ whole genome shotgun (WGS) entry which is preliminary data.</text>
</comment>
<feature type="domain" description="DUF7814" evidence="9">
    <location>
        <begin position="236"/>
        <end position="462"/>
    </location>
</feature>
<dbReference type="PROSITE" id="PS00092">
    <property type="entry name" value="N6_MTASE"/>
    <property type="match status" value="1"/>
</dbReference>
<sequence length="1045" mass="121572">MIVNKRELKQTLNRVYLKIKPDTETIQVFQANLTRLLEQCDSKKSEEFNKNLLIDFLKNTYYTDRYFINTKERIDLVIHNNQDVKSPVGVIFETKKPTRTINAEMPRLDNLNTKAFQQLVLYFLRERVTDKNLEIKHLIVTNIYEWFIFDGKIFEELFFANKALVNQFCDFEAGRLSNTKTDFFYQQIAEPAIAKVIEQIKFTHFDLRELENLDLLDIYKILSPEHLLKLPFVNDSNTLNKPFYNELLYIIGLTEIKEKGKKLIGRMKEGDRCDGSLIENAISRLDSLDKIAQLKNPEEFGTTDEERLFNVALRLSINWINRVLFLKLLEAQLIKYHQGDRDFAFLNLAKVPSYDDLDSLFFDVLAKETNKREAKVKTTFAHVPYLNSSLFEPTETEQQTIFIGNLRERTLPIFAGTVLKDNQGNKRVGELNALAYLFEFLDAYKFDRDELENPQEDSEKLINASVLGLIFEKINGYKDGSFYTPSFITMYMCRETIRRAIVQKFNEVKGWNCQTLDDLYERIEDKREANTIINSLKICDPAVGSGHFLVSALNEIIAIKSELRVLLDSSGKSLKDYRVEVRNDKLLVYDDEGNLFAYHPHNKEKQRVQQALFHEKQTIIEGCLFGVDINPNSVTICRLRLWIELLKNAYYREDGNLETLPNIDINIKCGNSLISRFGLDVDVKQVLQKQKFSIEQYRNAVQTYRNAENKEQKQEMKKLIENIKSNFRTTLFGTDPKKTKLRQLEGELHNTENQTLLFEETKAEKKAREKKIVKLNNEIDKLKAEIADIESGRLYENALEWRFEFPEVLNDNGDFVGFDVVIGNPPYIRQEDIKELKPTLQKTYQCYTGVADLFVYFYELGLNLLKPKGNLTYISSNKYFRAGYGEKLRQLLGDSTTIYNLIDFGDFPVFEEAIAYPSIITLSKNKSENNQFQALSWDETKKQDIARFATVLEQDGLIIAQENLKPDGWRLESSQILDLLAKLRNAGQPLGEYVEGRFYYGIKTGFKYLGKINYTYLTPLLPLASCLLPIFTRKLILHDYLMKLL</sequence>
<dbReference type="AlphaFoldDB" id="I4H5P5"/>
<evidence type="ECO:0000259" key="7">
    <source>
        <dbReference type="Pfam" id="PF07669"/>
    </source>
</evidence>
<evidence type="ECO:0000313" key="11">
    <source>
        <dbReference type="Proteomes" id="UP000003613"/>
    </source>
</evidence>
<evidence type="ECO:0000256" key="6">
    <source>
        <dbReference type="SAM" id="Coils"/>
    </source>
</evidence>
<dbReference type="GO" id="GO:0003676">
    <property type="term" value="F:nucleic acid binding"/>
    <property type="evidence" value="ECO:0007669"/>
    <property type="project" value="InterPro"/>
</dbReference>
<dbReference type="EC" id="2.1.1.72" evidence="1"/>
<feature type="domain" description="DUF7149" evidence="8">
    <location>
        <begin position="7"/>
        <end position="235"/>
    </location>
</feature>
<dbReference type="RefSeq" id="WP_004161506.1">
    <property type="nucleotide sequence ID" value="NZ_HE973351.1"/>
</dbReference>
<dbReference type="InterPro" id="IPR002052">
    <property type="entry name" value="DNA_methylase_N6_adenine_CS"/>
</dbReference>
<accession>I4H5P5</accession>
<evidence type="ECO:0000259" key="8">
    <source>
        <dbReference type="Pfam" id="PF23653"/>
    </source>
</evidence>
<evidence type="ECO:0000256" key="1">
    <source>
        <dbReference type="ARBA" id="ARBA00011900"/>
    </source>
</evidence>
<dbReference type="GO" id="GO:0009007">
    <property type="term" value="F:site-specific DNA-methyltransferase (adenine-specific) activity"/>
    <property type="evidence" value="ECO:0007669"/>
    <property type="project" value="UniProtKB-EC"/>
</dbReference>
<dbReference type="InterPro" id="IPR050953">
    <property type="entry name" value="N4_N6_ade-DNA_methylase"/>
</dbReference>
<feature type="domain" description="Type II methyltransferase M.TaqI-like" evidence="7">
    <location>
        <begin position="623"/>
        <end position="910"/>
    </location>
</feature>
<dbReference type="SUPFAM" id="SSF53335">
    <property type="entry name" value="S-adenosyl-L-methionine-dependent methyltransferases"/>
    <property type="match status" value="1"/>
</dbReference>
<dbReference type="InterPro" id="IPR055573">
    <property type="entry name" value="DUF7149"/>
</dbReference>
<dbReference type="PRINTS" id="PR00507">
    <property type="entry name" value="N12N6MTFRASE"/>
</dbReference>
<gene>
    <name evidence="10" type="ORF">MICAF_2700002</name>
</gene>
<dbReference type="Proteomes" id="UP000003613">
    <property type="component" value="Unassembled WGS sequence"/>
</dbReference>
<evidence type="ECO:0000259" key="9">
    <source>
        <dbReference type="Pfam" id="PF25120"/>
    </source>
</evidence>
<evidence type="ECO:0000256" key="2">
    <source>
        <dbReference type="ARBA" id="ARBA00022603"/>
    </source>
</evidence>
<dbReference type="Gene3D" id="3.40.50.150">
    <property type="entry name" value="Vaccinia Virus protein VP39"/>
    <property type="match status" value="2"/>
</dbReference>
<keyword evidence="4" id="KW-0949">S-adenosyl-L-methionine</keyword>
<proteinExistence type="predicted"/>
<evidence type="ECO:0000256" key="5">
    <source>
        <dbReference type="ARBA" id="ARBA00047942"/>
    </source>
</evidence>
<dbReference type="EMBL" id="CAIM01000191">
    <property type="protein sequence ID" value="CCI17369.1"/>
    <property type="molecule type" value="Genomic_DNA"/>
</dbReference>
<dbReference type="Pfam" id="PF23653">
    <property type="entry name" value="DUF7149"/>
    <property type="match status" value="1"/>
</dbReference>
<name>I4H5P5_MICAE</name>
<dbReference type="GO" id="GO:0032259">
    <property type="term" value="P:methylation"/>
    <property type="evidence" value="ECO:0007669"/>
    <property type="project" value="UniProtKB-KW"/>
</dbReference>
<dbReference type="HOGENOM" id="CLU_002539_0_0_3"/>
<keyword evidence="2 10" id="KW-0489">Methyltransferase</keyword>
<keyword evidence="3" id="KW-0808">Transferase</keyword>
<keyword evidence="6" id="KW-0175">Coiled coil</keyword>
<dbReference type="InterPro" id="IPR011639">
    <property type="entry name" value="MethylTrfase_TaqI-like_dom"/>
</dbReference>
<reference evidence="10 11" key="1">
    <citation type="submission" date="2012-04" db="EMBL/GenBank/DDBJ databases">
        <authorList>
            <person name="Genoscope - CEA"/>
        </authorList>
    </citation>
    <scope>NUCLEOTIDE SEQUENCE [LARGE SCALE GENOMIC DNA]</scope>
    <source>
        <strain evidence="10 11">9807</strain>
    </source>
</reference>
<dbReference type="GO" id="GO:0006304">
    <property type="term" value="P:DNA modification"/>
    <property type="evidence" value="ECO:0007669"/>
    <property type="project" value="InterPro"/>
</dbReference>
<dbReference type="PANTHER" id="PTHR33841:SF1">
    <property type="entry name" value="DNA METHYLTRANSFERASE A"/>
    <property type="match status" value="1"/>
</dbReference>
<feature type="coiled-coil region" evidence="6">
    <location>
        <begin position="694"/>
        <end position="792"/>
    </location>
</feature>
<dbReference type="PANTHER" id="PTHR33841">
    <property type="entry name" value="DNA METHYLTRANSFERASE YEEA-RELATED"/>
    <property type="match status" value="1"/>
</dbReference>
<dbReference type="InterPro" id="IPR056716">
    <property type="entry name" value="DUF7814"/>
</dbReference>
<dbReference type="InterPro" id="IPR029063">
    <property type="entry name" value="SAM-dependent_MTases_sf"/>
</dbReference>
<evidence type="ECO:0000256" key="3">
    <source>
        <dbReference type="ARBA" id="ARBA00022679"/>
    </source>
</evidence>
<protein>
    <recommendedName>
        <fullName evidence="1">site-specific DNA-methyltransferase (adenine-specific)</fullName>
        <ecNumber evidence="1">2.1.1.72</ecNumber>
    </recommendedName>
</protein>
<evidence type="ECO:0000256" key="4">
    <source>
        <dbReference type="ARBA" id="ARBA00022691"/>
    </source>
</evidence>
<comment type="catalytic activity">
    <reaction evidence="5">
        <text>a 2'-deoxyadenosine in DNA + S-adenosyl-L-methionine = an N(6)-methyl-2'-deoxyadenosine in DNA + S-adenosyl-L-homocysteine + H(+)</text>
        <dbReference type="Rhea" id="RHEA:15197"/>
        <dbReference type="Rhea" id="RHEA-COMP:12418"/>
        <dbReference type="Rhea" id="RHEA-COMP:12419"/>
        <dbReference type="ChEBI" id="CHEBI:15378"/>
        <dbReference type="ChEBI" id="CHEBI:57856"/>
        <dbReference type="ChEBI" id="CHEBI:59789"/>
        <dbReference type="ChEBI" id="CHEBI:90615"/>
        <dbReference type="ChEBI" id="CHEBI:90616"/>
        <dbReference type="EC" id="2.1.1.72"/>
    </reaction>
</comment>